<evidence type="ECO:0000259" key="3">
    <source>
        <dbReference type="PROSITE" id="PS50097"/>
    </source>
</evidence>
<dbReference type="Gene3D" id="3.30.710.10">
    <property type="entry name" value="Potassium Channel Kv1.1, Chain A"/>
    <property type="match status" value="1"/>
</dbReference>
<dbReference type="InterPro" id="IPR008974">
    <property type="entry name" value="TRAF-like"/>
</dbReference>
<evidence type="ECO:0000313" key="6">
    <source>
        <dbReference type="Proteomes" id="UP001497457"/>
    </source>
</evidence>
<dbReference type="Proteomes" id="UP001497457">
    <property type="component" value="Chromosome 9rd"/>
</dbReference>
<dbReference type="EMBL" id="OZ075119">
    <property type="protein sequence ID" value="CAL5093082.1"/>
    <property type="molecule type" value="Genomic_DNA"/>
</dbReference>
<dbReference type="PROSITE" id="PS50097">
    <property type="entry name" value="BTB"/>
    <property type="match status" value="1"/>
</dbReference>
<name>A0ABC9GEP3_9POAL</name>
<dbReference type="Gene3D" id="2.60.210.10">
    <property type="entry name" value="Apoptosis, Tumor Necrosis Factor Receptor Associated Protein 2, Chain A"/>
    <property type="match status" value="1"/>
</dbReference>
<dbReference type="Pfam" id="PF00651">
    <property type="entry name" value="BTB"/>
    <property type="match status" value="1"/>
</dbReference>
<dbReference type="SUPFAM" id="SSF49599">
    <property type="entry name" value="TRAF domain-like"/>
    <property type="match status" value="1"/>
</dbReference>
<gene>
    <name evidence="5" type="ORF">URODEC1_LOCUS115217</name>
</gene>
<sequence length="398" mass="42972">MAASTAAALMRTATTRRLSRYATSSAMVLREVSGSHKLTINGCQPSKKFDQGWTWDSKPFRVGGHSWRIRYCPHGDAEGHISLYLELDPSSAIDAARDVKFRFSVLDQSGNPVPKLTRATMEPCSFPNLSWCHGFRDFMRWEDLEASGCLKDDTFTVQCDVTHTTDLGAAATFDDDAAATPATAAAAAPAPKLHGEHHLTELLWKQKRGADVTVDVGGGEVTFDAHGWLLAERSPVLKAELELLALNSKKSSAGAGAGAQRRIEIKGVDPKVFKAVLHYMYTNAVPEMEEDDGDDAMAMAHGLLAAADRLKVDGLKLACEETLSKRIDVSTAAGILAVAEQHGCGALKAPCLEFLMARPENLKAVMETEGYGKARAIVQPLVMELGMKQWLAFIGAAS</sequence>
<dbReference type="AlphaFoldDB" id="A0ABC9GEP3"/>
<dbReference type="Pfam" id="PF22486">
    <property type="entry name" value="MATH_2"/>
    <property type="match status" value="1"/>
</dbReference>
<dbReference type="InterPro" id="IPR045005">
    <property type="entry name" value="BPM1-6"/>
</dbReference>
<dbReference type="SMART" id="SM00225">
    <property type="entry name" value="BTB"/>
    <property type="match status" value="1"/>
</dbReference>
<dbReference type="InterPro" id="IPR000210">
    <property type="entry name" value="BTB/POZ_dom"/>
</dbReference>
<dbReference type="PANTHER" id="PTHR26379:SF355">
    <property type="entry name" value="BTB DOMAIN-CONTAINING PROTEIN"/>
    <property type="match status" value="1"/>
</dbReference>
<evidence type="ECO:0000259" key="4">
    <source>
        <dbReference type="PROSITE" id="PS50144"/>
    </source>
</evidence>
<dbReference type="SUPFAM" id="SSF54695">
    <property type="entry name" value="POZ domain"/>
    <property type="match status" value="1"/>
</dbReference>
<protein>
    <submittedName>
        <fullName evidence="5">Uncharacterized protein</fullName>
    </submittedName>
</protein>
<organism evidence="5 6">
    <name type="scientific">Urochloa decumbens</name>
    <dbReference type="NCBI Taxonomy" id="240449"/>
    <lineage>
        <taxon>Eukaryota</taxon>
        <taxon>Viridiplantae</taxon>
        <taxon>Streptophyta</taxon>
        <taxon>Embryophyta</taxon>
        <taxon>Tracheophyta</taxon>
        <taxon>Spermatophyta</taxon>
        <taxon>Magnoliopsida</taxon>
        <taxon>Liliopsida</taxon>
        <taxon>Poales</taxon>
        <taxon>Poaceae</taxon>
        <taxon>PACMAD clade</taxon>
        <taxon>Panicoideae</taxon>
        <taxon>Panicodae</taxon>
        <taxon>Paniceae</taxon>
        <taxon>Melinidinae</taxon>
        <taxon>Urochloa</taxon>
    </lineage>
</organism>
<dbReference type="PANTHER" id="PTHR26379">
    <property type="entry name" value="BTB/POZ AND MATH DOMAIN-CONTAINING PROTEIN 1"/>
    <property type="match status" value="1"/>
</dbReference>
<dbReference type="InterPro" id="IPR011333">
    <property type="entry name" value="SKP1/BTB/POZ_sf"/>
</dbReference>
<dbReference type="InterPro" id="IPR056423">
    <property type="entry name" value="BACK_BPM_SPOP"/>
</dbReference>
<comment type="similarity">
    <text evidence="2">Belongs to the Tdpoz family.</text>
</comment>
<dbReference type="CDD" id="cd00121">
    <property type="entry name" value="MATH"/>
    <property type="match status" value="1"/>
</dbReference>
<comment type="pathway">
    <text evidence="1">Protein modification; protein ubiquitination.</text>
</comment>
<dbReference type="Pfam" id="PF24570">
    <property type="entry name" value="BACK_BPM_SPOP"/>
    <property type="match status" value="1"/>
</dbReference>
<dbReference type="PROSITE" id="PS50144">
    <property type="entry name" value="MATH"/>
    <property type="match status" value="1"/>
</dbReference>
<evidence type="ECO:0000256" key="1">
    <source>
        <dbReference type="ARBA" id="ARBA00004906"/>
    </source>
</evidence>
<evidence type="ECO:0000256" key="2">
    <source>
        <dbReference type="ARBA" id="ARBA00010846"/>
    </source>
</evidence>
<evidence type="ECO:0000313" key="5">
    <source>
        <dbReference type="EMBL" id="CAL5093082.1"/>
    </source>
</evidence>
<dbReference type="InterPro" id="IPR002083">
    <property type="entry name" value="MATH/TRAF_dom"/>
</dbReference>
<accession>A0ABC9GEP3</accession>
<feature type="domain" description="BTB" evidence="3">
    <location>
        <begin position="210"/>
        <end position="289"/>
    </location>
</feature>
<dbReference type="Gene3D" id="6.10.250.3030">
    <property type="match status" value="1"/>
</dbReference>
<feature type="domain" description="MATH" evidence="4">
    <location>
        <begin position="33"/>
        <end position="161"/>
    </location>
</feature>
<proteinExistence type="inferred from homology"/>
<reference evidence="5" key="1">
    <citation type="submission" date="2024-10" db="EMBL/GenBank/DDBJ databases">
        <authorList>
            <person name="Ryan C."/>
        </authorList>
    </citation>
    <scope>NUCLEOTIDE SEQUENCE [LARGE SCALE GENOMIC DNA]</scope>
</reference>
<keyword evidence="6" id="KW-1185">Reference proteome</keyword>
<dbReference type="SMART" id="SM00061">
    <property type="entry name" value="MATH"/>
    <property type="match status" value="1"/>
</dbReference>